<keyword evidence="7 13" id="KW-0472">Membrane</keyword>
<keyword evidence="5" id="KW-0677">Repeat</keyword>
<dbReference type="InterPro" id="IPR047526">
    <property type="entry name" value="TNR19/27/EDAR"/>
</dbReference>
<dbReference type="Gene3D" id="1.10.533.10">
    <property type="entry name" value="Death Domain, Fas"/>
    <property type="match status" value="1"/>
</dbReference>
<evidence type="ECO:0000256" key="2">
    <source>
        <dbReference type="ARBA" id="ARBA00022692"/>
    </source>
</evidence>
<evidence type="ECO:0000256" key="14">
    <source>
        <dbReference type="SAM" id="SignalP"/>
    </source>
</evidence>
<dbReference type="InterPro" id="IPR011029">
    <property type="entry name" value="DEATH-like_dom_sf"/>
</dbReference>
<dbReference type="PROSITE" id="PS00652">
    <property type="entry name" value="TNFR_NGFR_1"/>
    <property type="match status" value="1"/>
</dbReference>
<keyword evidence="9" id="KW-0675">Receptor</keyword>
<keyword evidence="10" id="KW-0325">Glycoprotein</keyword>
<dbReference type="Proteomes" id="UP001217089">
    <property type="component" value="Unassembled WGS sequence"/>
</dbReference>
<sequence>MHIKALKSLYMVIYVLELINVAESTYCKPGRKRYNPVIKRCQRCPDNCPNGQTMNTSSLLNISKDFGALDCYPCVQCPDGKYSNVDTQGICLECDNCAKMENKTTSSECDGKRNAKCGECLPMFYEIKVAIGFSYCVKCSKSSVNEPNCAKISSKIQSTTTHQTTTDASPEYTGNVFNKMSPGVPILSTTKHQTTTVPSPGYIGHILNHMNVSVLIIVIMVCIAVFFGLVFAIYKISKCVRKTCFSERENFGTYSTVALDSSTSEGLKSSENVSEDQNLPLRGLETDGSTADETLTDTEKNTMLLREDEFLRLGSRFIDKPIWRLYISLDIDGGKQHELSTKYGAEPMEEKLQALAYWVGREGANATFGRLYDALMNARCNLACEKLLEALRKKAKV</sequence>
<evidence type="ECO:0000256" key="9">
    <source>
        <dbReference type="ARBA" id="ARBA00023170"/>
    </source>
</evidence>
<dbReference type="EMBL" id="JARBDR010000923">
    <property type="protein sequence ID" value="KAJ8297834.1"/>
    <property type="molecule type" value="Genomic_DNA"/>
</dbReference>
<feature type="domain" description="Death" evidence="15">
    <location>
        <begin position="329"/>
        <end position="391"/>
    </location>
</feature>
<keyword evidence="18" id="KW-1185">Reference proteome</keyword>
<evidence type="ECO:0000256" key="11">
    <source>
        <dbReference type="PROSITE-ProRule" id="PRU00206"/>
    </source>
</evidence>
<feature type="repeat" description="TNFR-Cys" evidence="11">
    <location>
        <begin position="76"/>
        <end position="117"/>
    </location>
</feature>
<feature type="region of interest" description="Disordered" evidence="12">
    <location>
        <begin position="265"/>
        <end position="292"/>
    </location>
</feature>
<evidence type="ECO:0000256" key="5">
    <source>
        <dbReference type="ARBA" id="ARBA00022737"/>
    </source>
</evidence>
<dbReference type="CDD" id="cd01670">
    <property type="entry name" value="Death"/>
    <property type="match status" value="1"/>
</dbReference>
<evidence type="ECO:0000256" key="13">
    <source>
        <dbReference type="SAM" id="Phobius"/>
    </source>
</evidence>
<evidence type="ECO:0000259" key="16">
    <source>
        <dbReference type="PROSITE" id="PS50050"/>
    </source>
</evidence>
<evidence type="ECO:0000256" key="7">
    <source>
        <dbReference type="ARBA" id="ARBA00023136"/>
    </source>
</evidence>
<organism evidence="17 18">
    <name type="scientific">Tegillarca granosa</name>
    <name type="common">Malaysian cockle</name>
    <name type="synonym">Anadara granosa</name>
    <dbReference type="NCBI Taxonomy" id="220873"/>
    <lineage>
        <taxon>Eukaryota</taxon>
        <taxon>Metazoa</taxon>
        <taxon>Spiralia</taxon>
        <taxon>Lophotrochozoa</taxon>
        <taxon>Mollusca</taxon>
        <taxon>Bivalvia</taxon>
        <taxon>Autobranchia</taxon>
        <taxon>Pteriomorphia</taxon>
        <taxon>Arcoida</taxon>
        <taxon>Arcoidea</taxon>
        <taxon>Arcidae</taxon>
        <taxon>Tegillarca</taxon>
    </lineage>
</organism>
<feature type="chain" id="PRO_5045907371" evidence="14">
    <location>
        <begin position="25"/>
        <end position="397"/>
    </location>
</feature>
<reference evidence="17 18" key="1">
    <citation type="submission" date="2022-12" db="EMBL/GenBank/DDBJ databases">
        <title>Chromosome-level genome of Tegillarca granosa.</title>
        <authorList>
            <person name="Kim J."/>
        </authorList>
    </citation>
    <scope>NUCLEOTIDE SEQUENCE [LARGE SCALE GENOMIC DNA]</scope>
    <source>
        <strain evidence="17">Teg-2019</strain>
        <tissue evidence="17">Adductor muscle</tissue>
    </source>
</reference>
<protein>
    <submittedName>
        <fullName evidence="17">Uncharacterized protein</fullName>
    </submittedName>
</protein>
<keyword evidence="8" id="KW-1015">Disulfide bond</keyword>
<gene>
    <name evidence="17" type="ORF">KUTeg_024365</name>
</gene>
<evidence type="ECO:0000256" key="8">
    <source>
        <dbReference type="ARBA" id="ARBA00023157"/>
    </source>
</evidence>
<dbReference type="PROSITE" id="PS50050">
    <property type="entry name" value="TNFR_NGFR_2"/>
    <property type="match status" value="1"/>
</dbReference>
<feature type="compositionally biased region" description="Polar residues" evidence="12">
    <location>
        <begin position="265"/>
        <end position="277"/>
    </location>
</feature>
<comment type="caution">
    <text evidence="11">Lacks conserved residue(s) required for the propagation of feature annotation.</text>
</comment>
<proteinExistence type="predicted"/>
<dbReference type="PANTHER" id="PTHR12120">
    <property type="entry name" value="TNFR-CYS DOMAIN-CONTAINING PROTEIN"/>
    <property type="match status" value="1"/>
</dbReference>
<keyword evidence="6 13" id="KW-1133">Transmembrane helix</keyword>
<feature type="domain" description="TNFR-Cys" evidence="16">
    <location>
        <begin position="76"/>
        <end position="117"/>
    </location>
</feature>
<evidence type="ECO:0000256" key="12">
    <source>
        <dbReference type="SAM" id="MobiDB-lite"/>
    </source>
</evidence>
<evidence type="ECO:0000256" key="1">
    <source>
        <dbReference type="ARBA" id="ARBA00004167"/>
    </source>
</evidence>
<evidence type="ECO:0000259" key="15">
    <source>
        <dbReference type="PROSITE" id="PS50017"/>
    </source>
</evidence>
<dbReference type="InterPro" id="IPR001368">
    <property type="entry name" value="TNFR/NGFR_Cys_rich_reg"/>
</dbReference>
<evidence type="ECO:0000256" key="4">
    <source>
        <dbReference type="ARBA" id="ARBA00022729"/>
    </source>
</evidence>
<dbReference type="PROSITE" id="PS50017">
    <property type="entry name" value="DEATH_DOMAIN"/>
    <property type="match status" value="1"/>
</dbReference>
<comment type="subcellular location">
    <subcellularLocation>
        <location evidence="1">Membrane</location>
        <topology evidence="1">Single-pass membrane protein</topology>
    </subcellularLocation>
</comment>
<dbReference type="PANTHER" id="PTHR12120:SF10">
    <property type="entry name" value="TNFR-CYS DOMAIN-CONTAINING PROTEIN"/>
    <property type="match status" value="1"/>
</dbReference>
<keyword evidence="3" id="KW-0053">Apoptosis</keyword>
<feature type="signal peptide" evidence="14">
    <location>
        <begin position="1"/>
        <end position="24"/>
    </location>
</feature>
<evidence type="ECO:0000256" key="10">
    <source>
        <dbReference type="ARBA" id="ARBA00023180"/>
    </source>
</evidence>
<evidence type="ECO:0000256" key="6">
    <source>
        <dbReference type="ARBA" id="ARBA00022989"/>
    </source>
</evidence>
<dbReference type="SUPFAM" id="SSF47986">
    <property type="entry name" value="DEATH domain"/>
    <property type="match status" value="1"/>
</dbReference>
<evidence type="ECO:0000313" key="18">
    <source>
        <dbReference type="Proteomes" id="UP001217089"/>
    </source>
</evidence>
<name>A0ABQ9DXN9_TEGGR</name>
<evidence type="ECO:0000313" key="17">
    <source>
        <dbReference type="EMBL" id="KAJ8297834.1"/>
    </source>
</evidence>
<comment type="caution">
    <text evidence="17">The sequence shown here is derived from an EMBL/GenBank/DDBJ whole genome shotgun (WGS) entry which is preliminary data.</text>
</comment>
<feature type="transmembrane region" description="Helical" evidence="13">
    <location>
        <begin position="212"/>
        <end position="234"/>
    </location>
</feature>
<keyword evidence="2 13" id="KW-0812">Transmembrane</keyword>
<accession>A0ABQ9DXN9</accession>
<evidence type="ECO:0000256" key="3">
    <source>
        <dbReference type="ARBA" id="ARBA00022703"/>
    </source>
</evidence>
<dbReference type="InterPro" id="IPR000488">
    <property type="entry name" value="Death_dom"/>
</dbReference>
<keyword evidence="4 14" id="KW-0732">Signal</keyword>